<evidence type="ECO:0000256" key="1">
    <source>
        <dbReference type="ARBA" id="ARBA00004141"/>
    </source>
</evidence>
<keyword evidence="12" id="KW-1185">Reference proteome</keyword>
<dbReference type="InterPro" id="IPR022764">
    <property type="entry name" value="Peptidase_S54_rhomboid_dom"/>
</dbReference>
<reference evidence="7" key="3">
    <citation type="submission" date="2022-11" db="EMBL/GenBank/DDBJ databases">
        <title>Role of the vibriolysin VemA secreted by the emergent pathogen Vibrio europaeus in the colonization of Manila clam mucus.</title>
        <authorList>
            <person name="Martinez C."/>
            <person name="Rodriguez S."/>
            <person name="Vences A."/>
            <person name="Barja J.L."/>
            <person name="Toranzo A.E."/>
            <person name="Dubert J."/>
        </authorList>
    </citation>
    <scope>NUCLEOTIDE SEQUENCE</scope>
    <source>
        <strain evidence="7">3454</strain>
    </source>
</reference>
<accession>A0A178JH92</accession>
<evidence type="ECO:0000256" key="4">
    <source>
        <dbReference type="ARBA" id="ARBA00023136"/>
    </source>
</evidence>
<dbReference type="GeneID" id="78075449"/>
<dbReference type="PANTHER" id="PTHR43731:SF16">
    <property type="entry name" value="RHOMBOSORTASE"/>
    <property type="match status" value="1"/>
</dbReference>
<dbReference type="Gene3D" id="1.20.1540.10">
    <property type="entry name" value="Rhomboid-like"/>
    <property type="match status" value="1"/>
</dbReference>
<dbReference type="EC" id="3.4.21.-" evidence="7"/>
<dbReference type="GO" id="GO:0004252">
    <property type="term" value="F:serine-type endopeptidase activity"/>
    <property type="evidence" value="ECO:0007669"/>
    <property type="project" value="InterPro"/>
</dbReference>
<dbReference type="NCBIfam" id="TIGR03902">
    <property type="entry name" value="rhom_GG_sort"/>
    <property type="match status" value="1"/>
</dbReference>
<evidence type="ECO:0000259" key="6">
    <source>
        <dbReference type="Pfam" id="PF01694"/>
    </source>
</evidence>
<protein>
    <submittedName>
        <fullName evidence="8">Rhombosortase</fullName>
        <ecNumber evidence="7">3.4.21.-</ecNumber>
    </submittedName>
</protein>
<dbReference type="Proteomes" id="UP001150001">
    <property type="component" value="Unassembled WGS sequence"/>
</dbReference>
<reference evidence="8 10" key="1">
    <citation type="submission" date="2016-03" db="EMBL/GenBank/DDBJ databases">
        <title>Draft genome sequence of the Vibrio tubiashii subs. europaeus.</title>
        <authorList>
            <person name="Spinard E."/>
            <person name="Dubert J."/>
            <person name="Nelson D.R."/>
            <person name="Barja J.L."/>
        </authorList>
    </citation>
    <scope>NUCLEOTIDE SEQUENCE [LARGE SCALE GENOMIC DNA]</scope>
    <source>
        <strain evidence="10">PP-638</strain>
        <strain evidence="8">PP2-638</strain>
    </source>
</reference>
<feature type="transmembrane region" description="Helical" evidence="5">
    <location>
        <begin position="159"/>
        <end position="178"/>
    </location>
</feature>
<dbReference type="InterPro" id="IPR023826">
    <property type="entry name" value="Rhom-like_SP_proteobac"/>
</dbReference>
<keyword evidence="4 5" id="KW-0472">Membrane</keyword>
<dbReference type="PANTHER" id="PTHR43731">
    <property type="entry name" value="RHOMBOID PROTEASE"/>
    <property type="match status" value="1"/>
</dbReference>
<feature type="transmembrane region" description="Helical" evidence="5">
    <location>
        <begin position="75"/>
        <end position="92"/>
    </location>
</feature>
<feature type="transmembrane region" description="Helical" evidence="5">
    <location>
        <begin position="98"/>
        <end position="114"/>
    </location>
</feature>
<dbReference type="InterPro" id="IPR050925">
    <property type="entry name" value="Rhomboid_protease_S54"/>
</dbReference>
<gene>
    <name evidence="7" type="primary">rrtA</name>
    <name evidence="8" type="ORF">AZ468_07100</name>
    <name evidence="9" type="ORF">HOO69_08800</name>
    <name evidence="7" type="ORF">OPW20_15085</name>
</gene>
<dbReference type="RefSeq" id="WP_069666772.1">
    <property type="nucleotide sequence ID" value="NZ_CP053541.1"/>
</dbReference>
<dbReference type="GO" id="GO:0016020">
    <property type="term" value="C:membrane"/>
    <property type="evidence" value="ECO:0007669"/>
    <property type="project" value="UniProtKB-SubCell"/>
</dbReference>
<dbReference type="SUPFAM" id="SSF144091">
    <property type="entry name" value="Rhomboid-like"/>
    <property type="match status" value="1"/>
</dbReference>
<dbReference type="EMBL" id="CP053541">
    <property type="protein sequence ID" value="QJY36714.1"/>
    <property type="molecule type" value="Genomic_DNA"/>
</dbReference>
<evidence type="ECO:0000256" key="5">
    <source>
        <dbReference type="SAM" id="Phobius"/>
    </source>
</evidence>
<proteinExistence type="predicted"/>
<evidence type="ECO:0000256" key="2">
    <source>
        <dbReference type="ARBA" id="ARBA00022692"/>
    </source>
</evidence>
<evidence type="ECO:0000313" key="7">
    <source>
        <dbReference type="EMBL" id="MDC5741394.1"/>
    </source>
</evidence>
<feature type="transmembrane region" description="Helical" evidence="5">
    <location>
        <begin position="126"/>
        <end position="147"/>
    </location>
</feature>
<dbReference type="InterPro" id="IPR035952">
    <property type="entry name" value="Rhomboid-like_sf"/>
</dbReference>
<evidence type="ECO:0000313" key="11">
    <source>
        <dbReference type="Proteomes" id="UP000501443"/>
    </source>
</evidence>
<comment type="subcellular location">
    <subcellularLocation>
        <location evidence="1">Membrane</location>
        <topology evidence="1">Multi-pass membrane protein</topology>
    </subcellularLocation>
</comment>
<name>A0A178JH92_9VIBR</name>
<dbReference type="AlphaFoldDB" id="A0A178JH92"/>
<dbReference type="Proteomes" id="UP000501443">
    <property type="component" value="Chromosome 1"/>
</dbReference>
<dbReference type="EMBL" id="LUAX01000001">
    <property type="protein sequence ID" value="OAN00889.1"/>
    <property type="molecule type" value="Genomic_DNA"/>
</dbReference>
<feature type="domain" description="Peptidase S54 rhomboid" evidence="6">
    <location>
        <begin position="36"/>
        <end position="175"/>
    </location>
</feature>
<evidence type="ECO:0000313" key="12">
    <source>
        <dbReference type="Proteomes" id="UP001150001"/>
    </source>
</evidence>
<evidence type="ECO:0000313" key="10">
    <source>
        <dbReference type="Proteomes" id="UP000094761"/>
    </source>
</evidence>
<keyword evidence="2 5" id="KW-0812">Transmembrane</keyword>
<dbReference type="Pfam" id="PF01694">
    <property type="entry name" value="Rhomboid"/>
    <property type="match status" value="1"/>
</dbReference>
<dbReference type="EMBL" id="JAPFIT010000018">
    <property type="protein sequence ID" value="MDC5741394.1"/>
    <property type="molecule type" value="Genomic_DNA"/>
</dbReference>
<sequence>MRLLFLLIAISLVCLGLQFEPFASQVNWQRYFILEGQWWRILTGNFTHTNFAHLGMNLAGLWVISFIFKPSPKALLFSLITVSLAVGGLNFLSSMNGYVGLSGVLHGLFAYFALQEALNGRKSSWLLVVGVLAKVGWEMTMGASASTSEIINARVAVESHLFGALSGLVLAMTVFLLTKKGVLSPTKS</sequence>
<dbReference type="OrthoDB" id="196054at2"/>
<evidence type="ECO:0000313" key="9">
    <source>
        <dbReference type="EMBL" id="QJY36714.1"/>
    </source>
</evidence>
<evidence type="ECO:0000313" key="8">
    <source>
        <dbReference type="EMBL" id="OAN00889.1"/>
    </source>
</evidence>
<feature type="transmembrane region" description="Helical" evidence="5">
    <location>
        <begin position="47"/>
        <end position="68"/>
    </location>
</feature>
<keyword evidence="7" id="KW-0378">Hydrolase</keyword>
<reference evidence="9 11" key="2">
    <citation type="submission" date="2020-05" db="EMBL/GenBank/DDBJ databases">
        <title>First description outside Europe of the emergent pathogen for shellfish aquaculture Vibrio europaeus.</title>
        <authorList>
            <person name="Dubert J."/>
            <person name="Rojas R."/>
        </authorList>
    </citation>
    <scope>NUCLEOTIDE SEQUENCE [LARGE SCALE GENOMIC DNA]</scope>
    <source>
        <strain evidence="9 11">NPI-1</strain>
    </source>
</reference>
<organism evidence="8 10">
    <name type="scientific">Vibrio europaeus</name>
    <dbReference type="NCBI Taxonomy" id="300876"/>
    <lineage>
        <taxon>Bacteria</taxon>
        <taxon>Pseudomonadati</taxon>
        <taxon>Pseudomonadota</taxon>
        <taxon>Gammaproteobacteria</taxon>
        <taxon>Vibrionales</taxon>
        <taxon>Vibrionaceae</taxon>
        <taxon>Vibrio</taxon>
        <taxon>Vibrio oreintalis group</taxon>
    </lineage>
</organism>
<keyword evidence="3 5" id="KW-1133">Transmembrane helix</keyword>
<evidence type="ECO:0000256" key="3">
    <source>
        <dbReference type="ARBA" id="ARBA00022989"/>
    </source>
</evidence>
<dbReference type="Proteomes" id="UP000094761">
    <property type="component" value="Unassembled WGS sequence"/>
</dbReference>